<proteinExistence type="predicted"/>
<dbReference type="Proteomes" id="UP000283758">
    <property type="component" value="Chromosome"/>
</dbReference>
<name>A0A9W3Z0D8_LACJH</name>
<evidence type="ECO:0000313" key="2">
    <source>
        <dbReference type="Proteomes" id="UP000283758"/>
    </source>
</evidence>
<accession>A0A9W3Z0D8</accession>
<protein>
    <submittedName>
        <fullName evidence="1">Uncharacterized protein</fullName>
    </submittedName>
</protein>
<gene>
    <name evidence="1" type="ORF">D7321_03250</name>
</gene>
<organism evidence="1 2">
    <name type="scientific">Lactobacillus johnsonii</name>
    <dbReference type="NCBI Taxonomy" id="33959"/>
    <lineage>
        <taxon>Bacteria</taxon>
        <taxon>Bacillati</taxon>
        <taxon>Bacillota</taxon>
        <taxon>Bacilli</taxon>
        <taxon>Lactobacillales</taxon>
        <taxon>Lactobacillaceae</taxon>
        <taxon>Lactobacillus</taxon>
    </lineage>
</organism>
<evidence type="ECO:0000313" key="1">
    <source>
        <dbReference type="EMBL" id="AZZ67175.1"/>
    </source>
</evidence>
<dbReference type="RefSeq" id="WP_127835585.1">
    <property type="nucleotide sequence ID" value="NZ_CP032680.1"/>
</dbReference>
<sequence length="68" mass="8227">MELYGQEVNGANYKHYSTDDLNTFKVQLRSDIRDLQKKHNVSPEERVNLHEKQELVTYIIWELHRRSL</sequence>
<dbReference type="EMBL" id="CP032680">
    <property type="protein sequence ID" value="AZZ67175.1"/>
    <property type="molecule type" value="Genomic_DNA"/>
</dbReference>
<reference evidence="1 2" key="1">
    <citation type="submission" date="2018-10" db="EMBL/GenBank/DDBJ databases">
        <title>Complete genome sequencing of Lactobacillus johnsonii ZLJ010.</title>
        <authorList>
            <person name="Zhang W."/>
            <person name="Ji H."/>
            <person name="Wang J."/>
            <person name="Zhang D."/>
            <person name="Liu H."/>
            <person name="Wang S."/>
            <person name="Wang Y."/>
        </authorList>
    </citation>
    <scope>NUCLEOTIDE SEQUENCE [LARGE SCALE GENOMIC DNA]</scope>
    <source>
        <strain evidence="1 2">ZLJ010</strain>
    </source>
</reference>
<dbReference type="AlphaFoldDB" id="A0A9W3Z0D8"/>